<dbReference type="RefSeq" id="WP_329506075.1">
    <property type="nucleotide sequence ID" value="NZ_BAAAYZ010000217.1"/>
</dbReference>
<evidence type="ECO:0000313" key="4">
    <source>
        <dbReference type="Proteomes" id="UP001333996"/>
    </source>
</evidence>
<feature type="compositionally biased region" description="Low complexity" evidence="1">
    <location>
        <begin position="1"/>
        <end position="12"/>
    </location>
</feature>
<keyword evidence="2" id="KW-0812">Transmembrane</keyword>
<proteinExistence type="predicted"/>
<name>A0ABU7FCD5_9ACTN</name>
<organism evidence="3 4">
    <name type="scientific">Streptomyces chiangmaiensis</name>
    <dbReference type="NCBI Taxonomy" id="766497"/>
    <lineage>
        <taxon>Bacteria</taxon>
        <taxon>Bacillati</taxon>
        <taxon>Actinomycetota</taxon>
        <taxon>Actinomycetes</taxon>
        <taxon>Kitasatosporales</taxon>
        <taxon>Streptomycetaceae</taxon>
        <taxon>Streptomyces</taxon>
    </lineage>
</organism>
<protein>
    <submittedName>
        <fullName evidence="3">Uncharacterized protein</fullName>
    </submittedName>
</protein>
<dbReference type="Proteomes" id="UP001333996">
    <property type="component" value="Unassembled WGS sequence"/>
</dbReference>
<gene>
    <name evidence="3" type="ORF">VXC91_07500</name>
</gene>
<accession>A0ABU7FCD5</accession>
<keyword evidence="4" id="KW-1185">Reference proteome</keyword>
<comment type="caution">
    <text evidence="3">The sequence shown here is derived from an EMBL/GenBank/DDBJ whole genome shotgun (WGS) entry which is preliminary data.</text>
</comment>
<evidence type="ECO:0000256" key="1">
    <source>
        <dbReference type="SAM" id="MobiDB-lite"/>
    </source>
</evidence>
<dbReference type="EMBL" id="JAYWVC010000015">
    <property type="protein sequence ID" value="MED7821832.1"/>
    <property type="molecule type" value="Genomic_DNA"/>
</dbReference>
<keyword evidence="2" id="KW-1133">Transmembrane helix</keyword>
<evidence type="ECO:0000256" key="2">
    <source>
        <dbReference type="SAM" id="Phobius"/>
    </source>
</evidence>
<evidence type="ECO:0000313" key="3">
    <source>
        <dbReference type="EMBL" id="MED7821832.1"/>
    </source>
</evidence>
<feature type="transmembrane region" description="Helical" evidence="2">
    <location>
        <begin position="39"/>
        <end position="59"/>
    </location>
</feature>
<feature type="region of interest" description="Disordered" evidence="1">
    <location>
        <begin position="1"/>
        <end position="21"/>
    </location>
</feature>
<reference evidence="3" key="1">
    <citation type="submission" date="2024-01" db="EMBL/GenBank/DDBJ databases">
        <title>First draft genome sequence data of TA4-1, the type strain of Gram-positive actinobacterium Streptomyces chiangmaiensis.</title>
        <authorList>
            <person name="Yasawong M."/>
            <person name="Nantapong N."/>
        </authorList>
    </citation>
    <scope>NUCLEOTIDE SEQUENCE</scope>
    <source>
        <strain evidence="3">TA4-1</strain>
    </source>
</reference>
<sequence>MRHDVPTPMAAPDAPPAPATRRRQISACVRGSFSAGPGIFPLGIALGLLVLQAGLPWWLTPALSRSAIAGSLELLPWV</sequence>
<keyword evidence="2" id="KW-0472">Membrane</keyword>